<evidence type="ECO:0000313" key="2">
    <source>
        <dbReference type="Proteomes" id="UP000178999"/>
    </source>
</evidence>
<dbReference type="AlphaFoldDB" id="A0A1F8CT37"/>
<reference evidence="1 2" key="1">
    <citation type="journal article" date="2016" name="Nat. Commun.">
        <title>Thousands of microbial genomes shed light on interconnected biogeochemical processes in an aquifer system.</title>
        <authorList>
            <person name="Anantharaman K."/>
            <person name="Brown C.T."/>
            <person name="Hug L.A."/>
            <person name="Sharon I."/>
            <person name="Castelle C.J."/>
            <person name="Probst A.J."/>
            <person name="Thomas B.C."/>
            <person name="Singh A."/>
            <person name="Wilkins M.J."/>
            <person name="Karaoz U."/>
            <person name="Brodie E.L."/>
            <person name="Williams K.H."/>
            <person name="Hubbard S.S."/>
            <person name="Banfield J.F."/>
        </authorList>
    </citation>
    <scope>NUCLEOTIDE SEQUENCE [LARGE SCALE GENOMIC DNA]</scope>
</reference>
<sequence>MPKIYDLKLKENFDKKIGSFYKQSMDELSRFYEINWIKNTPSIFLVSSRSEYDSLTGKKSDDWVVGNAYVGNSILLLSPVAYVKESSHKYSDRDYLWLIKHELSHLFYNIFTCGNGPIWLIEGTAIYTSGELEYKKKPEELKEFLDDYCEPSQSIYDEAGFVVEALIRTQSKDKFLKLLEKTKDTFDEDSFRTMFKKHYGFSLNIREINTFYKEI</sequence>
<comment type="caution">
    <text evidence="1">The sequence shown here is derived from an EMBL/GenBank/DDBJ whole genome shotgun (WGS) entry which is preliminary data.</text>
</comment>
<organism evidence="1 2">
    <name type="scientific">Candidatus Woesebacteria bacterium RIFOXYB1_FULL_38_16</name>
    <dbReference type="NCBI Taxonomy" id="1802538"/>
    <lineage>
        <taxon>Bacteria</taxon>
        <taxon>Candidatus Woeseibacteriota</taxon>
    </lineage>
</organism>
<accession>A0A1F8CT37</accession>
<protein>
    <recommendedName>
        <fullName evidence="3">Peptidase MA-like domain-containing protein</fullName>
    </recommendedName>
</protein>
<name>A0A1F8CT37_9BACT</name>
<evidence type="ECO:0008006" key="3">
    <source>
        <dbReference type="Google" id="ProtNLM"/>
    </source>
</evidence>
<evidence type="ECO:0000313" key="1">
    <source>
        <dbReference type="EMBL" id="OGM78908.1"/>
    </source>
</evidence>
<proteinExistence type="predicted"/>
<dbReference type="STRING" id="1802538.A2382_03375"/>
<dbReference type="EMBL" id="MGHY01000025">
    <property type="protein sequence ID" value="OGM78908.1"/>
    <property type="molecule type" value="Genomic_DNA"/>
</dbReference>
<dbReference type="Proteomes" id="UP000178999">
    <property type="component" value="Unassembled WGS sequence"/>
</dbReference>
<gene>
    <name evidence="1" type="ORF">A2382_03375</name>
</gene>